<dbReference type="Pfam" id="PF13558">
    <property type="entry name" value="SbcC_Walker_B"/>
    <property type="match status" value="1"/>
</dbReference>
<dbReference type="SUPFAM" id="SSF52540">
    <property type="entry name" value="P-loop containing nucleoside triphosphate hydrolases"/>
    <property type="match status" value="1"/>
</dbReference>
<evidence type="ECO:0000256" key="4">
    <source>
        <dbReference type="SAM" id="Coils"/>
    </source>
</evidence>
<keyword evidence="4" id="KW-0175">Coiled coil</keyword>
<dbReference type="KEGG" id="ima:PO878_00745"/>
<reference evidence="6" key="1">
    <citation type="submission" date="2023-01" db="EMBL/GenBank/DDBJ databases">
        <title>The diversity of Class Acidimicrobiia in South China Sea sediment environments and the proposal of Iamia marina sp. nov., a novel species of the genus Iamia.</title>
        <authorList>
            <person name="He Y."/>
            <person name="Tian X."/>
        </authorList>
    </citation>
    <scope>NUCLEOTIDE SEQUENCE</scope>
    <source>
        <strain evidence="6">DSM 19957</strain>
    </source>
</reference>
<dbReference type="GO" id="GO:0016887">
    <property type="term" value="F:ATP hydrolysis activity"/>
    <property type="evidence" value="ECO:0007669"/>
    <property type="project" value="InterPro"/>
</dbReference>
<gene>
    <name evidence="6" type="ORF">PO878_00745</name>
</gene>
<dbReference type="InterPro" id="IPR027417">
    <property type="entry name" value="P-loop_NTPase"/>
</dbReference>
<evidence type="ECO:0000256" key="2">
    <source>
        <dbReference type="ARBA" id="ARBA00011322"/>
    </source>
</evidence>
<organism evidence="6 7">
    <name type="scientific">Iamia majanohamensis</name>
    <dbReference type="NCBI Taxonomy" id="467976"/>
    <lineage>
        <taxon>Bacteria</taxon>
        <taxon>Bacillati</taxon>
        <taxon>Actinomycetota</taxon>
        <taxon>Acidimicrobiia</taxon>
        <taxon>Acidimicrobiales</taxon>
        <taxon>Iamiaceae</taxon>
        <taxon>Iamia</taxon>
    </lineage>
</organism>
<dbReference type="EMBL" id="CP116942">
    <property type="protein sequence ID" value="WCO67249.1"/>
    <property type="molecule type" value="Genomic_DNA"/>
</dbReference>
<dbReference type="InterPro" id="IPR038729">
    <property type="entry name" value="Rad50/SbcC_AAA"/>
</dbReference>
<evidence type="ECO:0000259" key="5">
    <source>
        <dbReference type="Pfam" id="PF13476"/>
    </source>
</evidence>
<evidence type="ECO:0000313" key="7">
    <source>
        <dbReference type="Proteomes" id="UP001216390"/>
    </source>
</evidence>
<dbReference type="Gene3D" id="3.40.50.300">
    <property type="entry name" value="P-loop containing nucleotide triphosphate hydrolases"/>
    <property type="match status" value="2"/>
</dbReference>
<dbReference type="PANTHER" id="PTHR32114">
    <property type="entry name" value="ABC TRANSPORTER ABCH.3"/>
    <property type="match status" value="1"/>
</dbReference>
<sequence length="1015" mass="107406">MRPRRLRFSGLRSYRAEADIDFSDLDLFAVIGDTGAGKSTIIEALCLALYGKKTWSGDSLKDVIADGEDMMRVEFTFDADGHTWIVQRARRRKAGPGQDLLKSTTNHVPDVNGHGQVTQRVVDLLGLSFDQFTRAVVMPQGRFDELLRSTTGTRNQILKSLLGLEDMTRAAKAAVEARDEVRPIHERYLERRRAFPADPQAELRDATMGRDVAVARRSLLERSVEAIGGPLATQQAAATVRGPLSEALAALGSQPDDVVEVLRSCHEVGARLHEELAEVKADLDKAKGSFDAASEEIEVVLAGFPTTGHLTAAASRAEDAVENLPGDLEALAGARRRRSALEEAAPATGIDPALVERERDTAQEVADLRRAEGVAKDARAEARSAWARFLALRDGLPGATSAAAAARQAHESARSDVAAVEERLTAAGAELANAQAAVEAAQVADRVAAVAVGHGAGDPCPVCSRELPSDFVVPDSADLDAARNRLDAATAARDAVGTELRAQRDRASELAATARLRSDAEATAQADLEAERVEAAGLGVDIAAHDDDRALAALDTAVERSADRLGQAEAAAQAASVARATAEAALEGERIRHADQVVQAENEVGRAQAALDRYVTMLVGLPSAWRRESEPTADSLSVEGFIDLGSRLAAAKGSVEAAAKRRADAEGAMAKGEARREAIRANAAERVTQPAAAALAQVNRHLTRVRAVVERARQAAKACALDVEFPDASVEEVPDRVTTADLPDTIAATSQRLGDATHQVEVARRVLTEVEAAERSAAEAVASALAEAGCETVDELHGQLGQARSQEQQAEHAVAAAAVAVTQAAAVDEVLNLATPLREDLEVLCAALGNNQFVDHLLDRREAELLAEASRRLKALTGDKFGFVADFGVKNTASGEIRSPDSLSGGERFQASLALALALVEIASRGAGRLDAVFVDEGFGSLDQNALETALATLGRVAGGGKTVALISHLQAVAEYVDTVMHVTRDDVFGSKIRTLTEPERDQFLSDDIRSGLTG</sequence>
<evidence type="ECO:0000313" key="6">
    <source>
        <dbReference type="EMBL" id="WCO67249.1"/>
    </source>
</evidence>
<feature type="coiled-coil region" evidence="4">
    <location>
        <begin position="403"/>
        <end position="437"/>
    </location>
</feature>
<feature type="domain" description="Rad50/SbcC-type AAA" evidence="5">
    <location>
        <begin position="5"/>
        <end position="179"/>
    </location>
</feature>
<dbReference type="GO" id="GO:0006302">
    <property type="term" value="P:double-strand break repair"/>
    <property type="evidence" value="ECO:0007669"/>
    <property type="project" value="InterPro"/>
</dbReference>
<dbReference type="Pfam" id="PF13476">
    <property type="entry name" value="AAA_23"/>
    <property type="match status" value="1"/>
</dbReference>
<comment type="similarity">
    <text evidence="1">Belongs to the SMC family. SbcC subfamily.</text>
</comment>
<dbReference type="RefSeq" id="WP_272736771.1">
    <property type="nucleotide sequence ID" value="NZ_CP116942.1"/>
</dbReference>
<keyword evidence="7" id="KW-1185">Reference proteome</keyword>
<proteinExistence type="inferred from homology"/>
<dbReference type="PANTHER" id="PTHR32114:SF2">
    <property type="entry name" value="ABC TRANSPORTER ABCH.3"/>
    <property type="match status" value="1"/>
</dbReference>
<evidence type="ECO:0000256" key="1">
    <source>
        <dbReference type="ARBA" id="ARBA00006930"/>
    </source>
</evidence>
<comment type="subunit">
    <text evidence="2">Heterodimer of SbcC and SbcD.</text>
</comment>
<dbReference type="Gene3D" id="1.20.120.330">
    <property type="entry name" value="Nucleotidyltransferases domain 2"/>
    <property type="match status" value="1"/>
</dbReference>
<accession>A0AAE9Y5Z1</accession>
<dbReference type="Proteomes" id="UP001216390">
    <property type="component" value="Chromosome"/>
</dbReference>
<evidence type="ECO:0000256" key="3">
    <source>
        <dbReference type="ARBA" id="ARBA00013368"/>
    </source>
</evidence>
<protein>
    <recommendedName>
        <fullName evidence="3">Nuclease SbcCD subunit C</fullName>
    </recommendedName>
</protein>
<dbReference type="AlphaFoldDB" id="A0AAE9Y5Z1"/>
<name>A0AAE9Y5Z1_9ACTN</name>